<evidence type="ECO:0000256" key="3">
    <source>
        <dbReference type="ARBA" id="ARBA00023242"/>
    </source>
</evidence>
<dbReference type="PROSITE" id="PS50090">
    <property type="entry name" value="MYB_LIKE"/>
    <property type="match status" value="1"/>
</dbReference>
<keyword evidence="3" id="KW-0539">Nucleus</keyword>
<protein>
    <submittedName>
        <fullName evidence="6">Uncharacterized protein</fullName>
    </submittedName>
</protein>
<evidence type="ECO:0000313" key="6">
    <source>
        <dbReference type="EMBL" id="KAI3913487.1"/>
    </source>
</evidence>
<reference evidence="6" key="1">
    <citation type="submission" date="2022-04" db="EMBL/GenBank/DDBJ databases">
        <title>A functionally conserved STORR gene fusion in Papaver species that diverged 16.8 million years ago.</title>
        <authorList>
            <person name="Catania T."/>
        </authorList>
    </citation>
    <scope>NUCLEOTIDE SEQUENCE</scope>
    <source>
        <strain evidence="6">S-188037</strain>
    </source>
</reference>
<dbReference type="SMART" id="SM00717">
    <property type="entry name" value="SANT"/>
    <property type="match status" value="1"/>
</dbReference>
<dbReference type="InterPro" id="IPR009057">
    <property type="entry name" value="Homeodomain-like_sf"/>
</dbReference>
<comment type="caution">
    <text evidence="6">The sequence shown here is derived from an EMBL/GenBank/DDBJ whole genome shotgun (WGS) entry which is preliminary data.</text>
</comment>
<evidence type="ECO:0000259" key="5">
    <source>
        <dbReference type="PROSITE" id="PS51294"/>
    </source>
</evidence>
<dbReference type="GO" id="GO:0000976">
    <property type="term" value="F:transcription cis-regulatory region binding"/>
    <property type="evidence" value="ECO:0007669"/>
    <property type="project" value="TreeGrafter"/>
</dbReference>
<feature type="domain" description="HTH myb-type" evidence="5">
    <location>
        <begin position="17"/>
        <end position="71"/>
    </location>
</feature>
<dbReference type="PANTHER" id="PTHR47998">
    <property type="entry name" value="TRANSCRIPTION FACTOR MYB51-LIKE ISOFORM X1"/>
    <property type="match status" value="1"/>
</dbReference>
<dbReference type="InterPro" id="IPR001005">
    <property type="entry name" value="SANT/Myb"/>
</dbReference>
<evidence type="ECO:0000313" key="7">
    <source>
        <dbReference type="Proteomes" id="UP001202328"/>
    </source>
</evidence>
<feature type="non-terminal residue" evidence="6">
    <location>
        <position position="193"/>
    </location>
</feature>
<dbReference type="Gene3D" id="1.10.10.60">
    <property type="entry name" value="Homeodomain-like"/>
    <property type="match status" value="1"/>
</dbReference>
<dbReference type="PANTHER" id="PTHR47998:SF91">
    <property type="entry name" value="MYB-RELATED PROTEIN 308-LIKE"/>
    <property type="match status" value="1"/>
</dbReference>
<dbReference type="GO" id="GO:0005634">
    <property type="term" value="C:nucleus"/>
    <property type="evidence" value="ECO:0007669"/>
    <property type="project" value="UniProtKB-SubCell"/>
</dbReference>
<dbReference type="PROSITE" id="PS51294">
    <property type="entry name" value="HTH_MYB"/>
    <property type="match status" value="2"/>
</dbReference>
<name>A0AAD4SPD3_9MAGN</name>
<dbReference type="AlphaFoldDB" id="A0AAD4SPD3"/>
<sequence>LNRCRKSCRLRWLNYLKPNIERGEFEADEVDLITRMHKLLGNRWSLIAGRVPGRTANDIKNFYNTHLKKHCFSKLILRPQPRTFSKTSQCIINKESTPITEMKNNNLNTSIAILLDDSNDHVDQLTKNSVSSIVNDLDRFSSKNVSSSDDYYCNFDDDQRLKEVGDYLNNDLYLDDDLWRLLGENQDGQYLTI</sequence>
<evidence type="ECO:0000256" key="1">
    <source>
        <dbReference type="ARBA" id="ARBA00004123"/>
    </source>
</evidence>
<accession>A0AAD4SPD3</accession>
<comment type="subcellular location">
    <subcellularLocation>
        <location evidence="1">Nucleus</location>
    </subcellularLocation>
</comment>
<dbReference type="EMBL" id="JAJJMB010009474">
    <property type="protein sequence ID" value="KAI3913487.1"/>
    <property type="molecule type" value="Genomic_DNA"/>
</dbReference>
<dbReference type="CDD" id="cd00167">
    <property type="entry name" value="SANT"/>
    <property type="match status" value="1"/>
</dbReference>
<dbReference type="Proteomes" id="UP001202328">
    <property type="component" value="Unassembled WGS sequence"/>
</dbReference>
<keyword evidence="7" id="KW-1185">Reference proteome</keyword>
<dbReference type="Pfam" id="PF00249">
    <property type="entry name" value="Myb_DNA-binding"/>
    <property type="match status" value="1"/>
</dbReference>
<evidence type="ECO:0000256" key="2">
    <source>
        <dbReference type="ARBA" id="ARBA00023125"/>
    </source>
</evidence>
<keyword evidence="2" id="KW-0238">DNA-binding</keyword>
<dbReference type="SUPFAM" id="SSF46689">
    <property type="entry name" value="Homeodomain-like"/>
    <property type="match status" value="1"/>
</dbReference>
<dbReference type="InterPro" id="IPR017930">
    <property type="entry name" value="Myb_dom"/>
</dbReference>
<dbReference type="InterPro" id="IPR015495">
    <property type="entry name" value="Myb_TF_plants"/>
</dbReference>
<evidence type="ECO:0000259" key="4">
    <source>
        <dbReference type="PROSITE" id="PS50090"/>
    </source>
</evidence>
<feature type="domain" description="Myb-like" evidence="4">
    <location>
        <begin position="17"/>
        <end position="67"/>
    </location>
</feature>
<dbReference type="GO" id="GO:0030154">
    <property type="term" value="P:cell differentiation"/>
    <property type="evidence" value="ECO:0007669"/>
    <property type="project" value="TreeGrafter"/>
</dbReference>
<feature type="domain" description="HTH myb-type" evidence="5">
    <location>
        <begin position="1"/>
        <end position="16"/>
    </location>
</feature>
<proteinExistence type="predicted"/>
<dbReference type="GO" id="GO:0006355">
    <property type="term" value="P:regulation of DNA-templated transcription"/>
    <property type="evidence" value="ECO:0007669"/>
    <property type="project" value="TreeGrafter"/>
</dbReference>
<organism evidence="6 7">
    <name type="scientific">Papaver atlanticum</name>
    <dbReference type="NCBI Taxonomy" id="357466"/>
    <lineage>
        <taxon>Eukaryota</taxon>
        <taxon>Viridiplantae</taxon>
        <taxon>Streptophyta</taxon>
        <taxon>Embryophyta</taxon>
        <taxon>Tracheophyta</taxon>
        <taxon>Spermatophyta</taxon>
        <taxon>Magnoliopsida</taxon>
        <taxon>Ranunculales</taxon>
        <taxon>Papaveraceae</taxon>
        <taxon>Papaveroideae</taxon>
        <taxon>Papaver</taxon>
    </lineage>
</organism>
<gene>
    <name evidence="6" type="ORF">MKW98_003966</name>
</gene>